<gene>
    <name evidence="1" type="ORF">HID58_007202</name>
</gene>
<dbReference type="Proteomes" id="UP000824890">
    <property type="component" value="Unassembled WGS sequence"/>
</dbReference>
<organism evidence="1 2">
    <name type="scientific">Brassica napus</name>
    <name type="common">Rape</name>
    <dbReference type="NCBI Taxonomy" id="3708"/>
    <lineage>
        <taxon>Eukaryota</taxon>
        <taxon>Viridiplantae</taxon>
        <taxon>Streptophyta</taxon>
        <taxon>Embryophyta</taxon>
        <taxon>Tracheophyta</taxon>
        <taxon>Spermatophyta</taxon>
        <taxon>Magnoliopsida</taxon>
        <taxon>eudicotyledons</taxon>
        <taxon>Gunneridae</taxon>
        <taxon>Pentapetalae</taxon>
        <taxon>rosids</taxon>
        <taxon>malvids</taxon>
        <taxon>Brassicales</taxon>
        <taxon>Brassicaceae</taxon>
        <taxon>Brassiceae</taxon>
        <taxon>Brassica</taxon>
    </lineage>
</organism>
<accession>A0ABQ8EGH2</accession>
<feature type="non-terminal residue" evidence="1">
    <location>
        <position position="1"/>
    </location>
</feature>
<keyword evidence="2" id="KW-1185">Reference proteome</keyword>
<protein>
    <submittedName>
        <fullName evidence="1">Uncharacterized protein</fullName>
    </submittedName>
</protein>
<reference evidence="1 2" key="1">
    <citation type="submission" date="2021-05" db="EMBL/GenBank/DDBJ databases">
        <title>Genome Assembly of Synthetic Allotetraploid Brassica napus Reveals Homoeologous Exchanges between Subgenomes.</title>
        <authorList>
            <person name="Davis J.T."/>
        </authorList>
    </citation>
    <scope>NUCLEOTIDE SEQUENCE [LARGE SCALE GENOMIC DNA]</scope>
    <source>
        <strain evidence="2">cv. Da-Ae</strain>
        <tissue evidence="1">Seedling</tissue>
    </source>
</reference>
<evidence type="ECO:0000313" key="1">
    <source>
        <dbReference type="EMBL" id="KAH0939741.1"/>
    </source>
</evidence>
<proteinExistence type="predicted"/>
<comment type="caution">
    <text evidence="1">The sequence shown here is derived from an EMBL/GenBank/DDBJ whole genome shotgun (WGS) entry which is preliminary data.</text>
</comment>
<sequence>FLKFLLFVRPPICYGDRLPVRRDLFQQPSVSSGMVGRLSTLGLIFPQDCLWLLDLAALFSIELLSAYGLSEILESPLKFFSVDDAASVGDFPVGDDRWLLDLRARVPHTLTW</sequence>
<dbReference type="EMBL" id="JAGKQM010000002">
    <property type="protein sequence ID" value="KAH0939741.1"/>
    <property type="molecule type" value="Genomic_DNA"/>
</dbReference>
<name>A0ABQ8EGH2_BRANA</name>
<evidence type="ECO:0000313" key="2">
    <source>
        <dbReference type="Proteomes" id="UP000824890"/>
    </source>
</evidence>